<dbReference type="InterPro" id="IPR050739">
    <property type="entry name" value="MFP"/>
</dbReference>
<dbReference type="Proteomes" id="UP000471147">
    <property type="component" value="Unassembled WGS sequence"/>
</dbReference>
<dbReference type="InterPro" id="IPR058982">
    <property type="entry name" value="Beta-barrel_AprE"/>
</dbReference>
<gene>
    <name evidence="3" type="ORF">EUU23_02000</name>
</gene>
<keyword evidence="1" id="KW-0812">Transmembrane</keyword>
<feature type="transmembrane region" description="Helical" evidence="1">
    <location>
        <begin position="29"/>
        <end position="49"/>
    </location>
</feature>
<dbReference type="PANTHER" id="PTHR30386:SF28">
    <property type="entry name" value="EXPORTED PROTEIN"/>
    <property type="match status" value="1"/>
</dbReference>
<dbReference type="PANTHER" id="PTHR30386">
    <property type="entry name" value="MEMBRANE FUSION SUBUNIT OF EMRAB-TOLC MULTIDRUG EFFLUX PUMP"/>
    <property type="match status" value="1"/>
</dbReference>
<dbReference type="OrthoDB" id="9810980at2"/>
<keyword evidence="4" id="KW-1185">Reference proteome</keyword>
<organism evidence="3 4">
    <name type="scientific">Sphingorhabdus profundilacus</name>
    <dbReference type="NCBI Taxonomy" id="2509718"/>
    <lineage>
        <taxon>Bacteria</taxon>
        <taxon>Pseudomonadati</taxon>
        <taxon>Pseudomonadota</taxon>
        <taxon>Alphaproteobacteria</taxon>
        <taxon>Sphingomonadales</taxon>
        <taxon>Sphingomonadaceae</taxon>
        <taxon>Sphingorhabdus</taxon>
    </lineage>
</organism>
<dbReference type="Gene3D" id="2.40.50.100">
    <property type="match status" value="1"/>
</dbReference>
<dbReference type="PRINTS" id="PR01490">
    <property type="entry name" value="RTXTOXIND"/>
</dbReference>
<feature type="domain" description="AprE-like beta-barrel" evidence="2">
    <location>
        <begin position="298"/>
        <end position="389"/>
    </location>
</feature>
<evidence type="ECO:0000259" key="2">
    <source>
        <dbReference type="Pfam" id="PF26002"/>
    </source>
</evidence>
<dbReference type="AlphaFoldDB" id="A0A6I4M2D6"/>
<dbReference type="EMBL" id="SDWJ01000001">
    <property type="protein sequence ID" value="MVZ96475.1"/>
    <property type="molecule type" value="Genomic_DNA"/>
</dbReference>
<sequence length="407" mass="42799">MFRPEALSYRADRLSGDVALAVPLAWQSIGYLIFAGVVAAVIFLSFAGYARVEVATGSIVPDKGVSAIQPTRNGVVAALWVKDGQNVPAGAELATIRSEEEGAANMSPAAQIEAAVGHQDASLVSQIAASSASANAQLRQLAAQRIGLIGEIGQLQSQIALQRSLIVSAQKDYDRVRVVAERGFISLRDLQAREETLLGRQQGLSQLTQSLAVKQAALTEADRSGAQIIAQAQAQNAGLSAARAEVAQQAANAAGSRAYVLRAPVAGRVTALTARVGQSVNPQSPVMTIVPAGSVLQAELAIPGTAIGFIRPGQVVRLAIDAFPFQRFGTIKGRIRTVASSAVSARTGDGGTIAVYPVIITLDQSYLMAFGRRQPLVPGMSLTARIVTEKQSLLTWLFEPLFAVRNR</sequence>
<dbReference type="RefSeq" id="WP_160352458.1">
    <property type="nucleotide sequence ID" value="NZ_SDWJ01000001.1"/>
</dbReference>
<reference evidence="3 4" key="1">
    <citation type="submission" date="2019-01" db="EMBL/GenBank/DDBJ databases">
        <title>Sphingorhabdus lacus sp.nov., isolated from an oligotrophic freshwater lake.</title>
        <authorList>
            <person name="Park M."/>
        </authorList>
    </citation>
    <scope>NUCLEOTIDE SEQUENCE [LARGE SCALE GENOMIC DNA]</scope>
    <source>
        <strain evidence="3 4">IMCC26285</strain>
    </source>
</reference>
<dbReference type="Pfam" id="PF26002">
    <property type="entry name" value="Beta-barrel_AprE"/>
    <property type="match status" value="1"/>
</dbReference>
<keyword evidence="1" id="KW-1133">Transmembrane helix</keyword>
<protein>
    <submittedName>
        <fullName evidence="3">HlyD family efflux transporter periplasmic adaptor subunit</fullName>
    </submittedName>
</protein>
<comment type="caution">
    <text evidence="3">The sequence shown here is derived from an EMBL/GenBank/DDBJ whole genome shotgun (WGS) entry which is preliminary data.</text>
</comment>
<keyword evidence="1" id="KW-0472">Membrane</keyword>
<evidence type="ECO:0000256" key="1">
    <source>
        <dbReference type="SAM" id="Phobius"/>
    </source>
</evidence>
<accession>A0A6I4M2D6</accession>
<evidence type="ECO:0000313" key="4">
    <source>
        <dbReference type="Proteomes" id="UP000471147"/>
    </source>
</evidence>
<dbReference type="Gene3D" id="2.40.30.170">
    <property type="match status" value="1"/>
</dbReference>
<proteinExistence type="predicted"/>
<evidence type="ECO:0000313" key="3">
    <source>
        <dbReference type="EMBL" id="MVZ96475.1"/>
    </source>
</evidence>
<name>A0A6I4M2D6_9SPHN</name>